<gene>
    <name evidence="1" type="ORF">FHS81_002618</name>
</gene>
<comment type="caution">
    <text evidence="1">The sequence shown here is derived from an EMBL/GenBank/DDBJ whole genome shotgun (WGS) entry which is preliminary data.</text>
</comment>
<keyword evidence="2" id="KW-1185">Reference proteome</keyword>
<dbReference type="EMBL" id="JACICC010000006">
    <property type="protein sequence ID" value="MBB3810517.1"/>
    <property type="molecule type" value="Genomic_DNA"/>
</dbReference>
<accession>A0A7W6EI97</accession>
<protein>
    <submittedName>
        <fullName evidence="1">Uncharacterized protein</fullName>
    </submittedName>
</protein>
<proteinExistence type="predicted"/>
<dbReference type="AlphaFoldDB" id="A0A7W6EI97"/>
<reference evidence="1 2" key="1">
    <citation type="submission" date="2020-08" db="EMBL/GenBank/DDBJ databases">
        <title>Genomic Encyclopedia of Type Strains, Phase IV (KMG-IV): sequencing the most valuable type-strain genomes for metagenomic binning, comparative biology and taxonomic classification.</title>
        <authorList>
            <person name="Goeker M."/>
        </authorList>
    </citation>
    <scope>NUCLEOTIDE SEQUENCE [LARGE SCALE GENOMIC DNA]</scope>
    <source>
        <strain evidence="1 2">DSM 28760</strain>
    </source>
</reference>
<organism evidence="1 2">
    <name type="scientific">Pseudochelatococcus contaminans</name>
    <dbReference type="NCBI Taxonomy" id="1538103"/>
    <lineage>
        <taxon>Bacteria</taxon>
        <taxon>Pseudomonadati</taxon>
        <taxon>Pseudomonadota</taxon>
        <taxon>Alphaproteobacteria</taxon>
        <taxon>Hyphomicrobiales</taxon>
        <taxon>Chelatococcaceae</taxon>
        <taxon>Pseudochelatococcus</taxon>
    </lineage>
</organism>
<dbReference type="Proteomes" id="UP000537592">
    <property type="component" value="Unassembled WGS sequence"/>
</dbReference>
<sequence length="82" mass="8892">MRRDCPTVVVCGHGAGKAVRFVNAAGNFVGLLAEQAFASILERDDPDNNASSSFVIIFTKSSRHRSIRRNRNCNAKLTVLSG</sequence>
<name>A0A7W6EI97_9HYPH</name>
<evidence type="ECO:0000313" key="1">
    <source>
        <dbReference type="EMBL" id="MBB3810517.1"/>
    </source>
</evidence>
<evidence type="ECO:0000313" key="2">
    <source>
        <dbReference type="Proteomes" id="UP000537592"/>
    </source>
</evidence>